<dbReference type="InterPro" id="IPR011009">
    <property type="entry name" value="Kinase-like_dom_sf"/>
</dbReference>
<keyword evidence="2" id="KW-0808">Transferase</keyword>
<reference evidence="2 3" key="1">
    <citation type="submission" date="2020-05" db="EMBL/GenBank/DDBJ databases">
        <title>Complete closed genome sequence of Defluviicoccus vanus.</title>
        <authorList>
            <person name="Bessarab I."/>
            <person name="Arumugam K."/>
            <person name="Maszenan A.M."/>
            <person name="Seviour R.J."/>
            <person name="Williams R.B."/>
        </authorList>
    </citation>
    <scope>NUCLEOTIDE SEQUENCE [LARGE SCALE GENOMIC DNA]</scope>
    <source>
        <strain evidence="2 3">Ben 114</strain>
    </source>
</reference>
<organism evidence="2 3">
    <name type="scientific">Defluviicoccus vanus</name>
    <dbReference type="NCBI Taxonomy" id="111831"/>
    <lineage>
        <taxon>Bacteria</taxon>
        <taxon>Pseudomonadati</taxon>
        <taxon>Pseudomonadota</taxon>
        <taxon>Alphaproteobacteria</taxon>
        <taxon>Rhodospirillales</taxon>
        <taxon>Rhodospirillaceae</taxon>
        <taxon>Defluviicoccus</taxon>
    </lineage>
</organism>
<dbReference type="KEGG" id="dvn:HQ394_04740"/>
<dbReference type="Proteomes" id="UP000516369">
    <property type="component" value="Chromosome"/>
</dbReference>
<name>A0A7H1MZA2_9PROT</name>
<dbReference type="EMBL" id="CP053923">
    <property type="protein sequence ID" value="QNT68788.1"/>
    <property type="molecule type" value="Genomic_DNA"/>
</dbReference>
<proteinExistence type="predicted"/>
<dbReference type="InterPro" id="IPR002575">
    <property type="entry name" value="Aminoglycoside_PTrfase"/>
</dbReference>
<accession>A0A7H1MZA2</accession>
<protein>
    <submittedName>
        <fullName evidence="2">Phosphotransferase</fullName>
    </submittedName>
</protein>
<dbReference type="Gene3D" id="3.30.200.20">
    <property type="entry name" value="Phosphorylase Kinase, domain 1"/>
    <property type="match status" value="1"/>
</dbReference>
<evidence type="ECO:0000259" key="1">
    <source>
        <dbReference type="Pfam" id="PF01636"/>
    </source>
</evidence>
<evidence type="ECO:0000313" key="2">
    <source>
        <dbReference type="EMBL" id="QNT68788.1"/>
    </source>
</evidence>
<dbReference type="Gene3D" id="3.90.1200.10">
    <property type="match status" value="1"/>
</dbReference>
<sequence length="340" mass="37485">MSDRAGLIDAFIRAAGWQPEHLRPLAGDASFRRYSRLADNGRRAVLMDAPPDHEDVRPFVRIARHLANLGLSAPAILAADETAGLLLLEDFGDATFTRLLADGTSERDLYRLATDVLIYLHRLAPAVAAPAGLPAYDERRLLDEALLLTDWYLPAVTGTPISIAGRDACVAAWQDALALVMQLPPTLVLRDFHVDNLMRLDERDGLAACGLLDFQDAVAGPAAYDLMSLLEDARRDVSPPVKQAMLQRYLQAMDMADREQFAAAFAVLGAQRHAKVIGIFTRLHRRDGKPIYLGHIPRVWRLLEAALQHPALAPVAAWFDRHLPPALRRMPAVADQQAGR</sequence>
<dbReference type="SUPFAM" id="SSF56112">
    <property type="entry name" value="Protein kinase-like (PK-like)"/>
    <property type="match status" value="1"/>
</dbReference>
<dbReference type="AlphaFoldDB" id="A0A7H1MZA2"/>
<evidence type="ECO:0000313" key="3">
    <source>
        <dbReference type="Proteomes" id="UP000516369"/>
    </source>
</evidence>
<gene>
    <name evidence="2" type="ORF">HQ394_04740</name>
</gene>
<feature type="domain" description="Aminoglycoside phosphotransferase" evidence="1">
    <location>
        <begin position="22"/>
        <end position="253"/>
    </location>
</feature>
<dbReference type="RefSeq" id="WP_190262255.1">
    <property type="nucleotide sequence ID" value="NZ_CP053923.1"/>
</dbReference>
<keyword evidence="3" id="KW-1185">Reference proteome</keyword>
<dbReference type="GO" id="GO:0016740">
    <property type="term" value="F:transferase activity"/>
    <property type="evidence" value="ECO:0007669"/>
    <property type="project" value="UniProtKB-KW"/>
</dbReference>
<dbReference type="Pfam" id="PF01636">
    <property type="entry name" value="APH"/>
    <property type="match status" value="1"/>
</dbReference>